<reference evidence="2 6" key="1">
    <citation type="journal article" date="2019" name="Sci. Rep.">
        <title>Orb-weaving spider Araneus ventricosus genome elucidates the spidroin gene catalogue.</title>
        <authorList>
            <person name="Kono N."/>
            <person name="Nakamura H."/>
            <person name="Ohtoshi R."/>
            <person name="Moran D.A.P."/>
            <person name="Shinohara A."/>
            <person name="Yoshida Y."/>
            <person name="Fujiwara M."/>
            <person name="Mori M."/>
            <person name="Tomita M."/>
            <person name="Arakawa K."/>
        </authorList>
    </citation>
    <scope>NUCLEOTIDE SEQUENCE [LARGE SCALE GENOMIC DNA]</scope>
</reference>
<evidence type="ECO:0000313" key="6">
    <source>
        <dbReference type="Proteomes" id="UP000499080"/>
    </source>
</evidence>
<dbReference type="OrthoDB" id="6420454at2759"/>
<dbReference type="EMBL" id="BGPR01169850">
    <property type="protein sequence ID" value="GBM26936.1"/>
    <property type="molecule type" value="Genomic_DNA"/>
</dbReference>
<keyword evidence="1" id="KW-1133">Transmembrane helix</keyword>
<evidence type="ECO:0000313" key="5">
    <source>
        <dbReference type="EMBL" id="GBM26974.1"/>
    </source>
</evidence>
<dbReference type="AlphaFoldDB" id="A0A4Y2EG90"/>
<proteinExistence type="predicted"/>
<sequence length="123" mass="13933">MFNKYAIIGALLVFTSLFLASVFYYYMKTDNCCRDEHGSNLYSVVRDDASSLMDDDDEAGYLFASCQLYVDDPEVNTASGVEYDCRSVDVSSTEEELISLMSQNQRRYEAFHCPDPCVVHTLS</sequence>
<keyword evidence="1" id="KW-0472">Membrane</keyword>
<comment type="caution">
    <text evidence="2">The sequence shown here is derived from an EMBL/GenBank/DDBJ whole genome shotgun (WGS) entry which is preliminary data.</text>
</comment>
<evidence type="ECO:0008006" key="7">
    <source>
        <dbReference type="Google" id="ProtNLM"/>
    </source>
</evidence>
<evidence type="ECO:0000313" key="2">
    <source>
        <dbReference type="EMBL" id="GBM26895.1"/>
    </source>
</evidence>
<dbReference type="EMBL" id="BGPR01169838">
    <property type="protein sequence ID" value="GBM26895.1"/>
    <property type="molecule type" value="Genomic_DNA"/>
</dbReference>
<name>A0A4Y2EG90_ARAVE</name>
<keyword evidence="1" id="KW-0812">Transmembrane</keyword>
<evidence type="ECO:0000313" key="4">
    <source>
        <dbReference type="EMBL" id="GBM26936.1"/>
    </source>
</evidence>
<dbReference type="EMBL" id="BGPR01169841">
    <property type="protein sequence ID" value="GBM26910.1"/>
    <property type="molecule type" value="Genomic_DNA"/>
</dbReference>
<dbReference type="EMBL" id="BGPR01169861">
    <property type="protein sequence ID" value="GBM26974.1"/>
    <property type="molecule type" value="Genomic_DNA"/>
</dbReference>
<protein>
    <recommendedName>
        <fullName evidence="7">Transmembrane protein</fullName>
    </recommendedName>
</protein>
<feature type="transmembrane region" description="Helical" evidence="1">
    <location>
        <begin position="6"/>
        <end position="27"/>
    </location>
</feature>
<dbReference type="Proteomes" id="UP000499080">
    <property type="component" value="Unassembled WGS sequence"/>
</dbReference>
<keyword evidence="6" id="KW-1185">Reference proteome</keyword>
<accession>A0A4Y2EG90</accession>
<evidence type="ECO:0000313" key="3">
    <source>
        <dbReference type="EMBL" id="GBM26910.1"/>
    </source>
</evidence>
<evidence type="ECO:0000256" key="1">
    <source>
        <dbReference type="SAM" id="Phobius"/>
    </source>
</evidence>
<gene>
    <name evidence="2" type="ORF">AVEN_224781_1</name>
    <name evidence="3" type="ORF">AVEN_232861_1</name>
    <name evidence="4" type="ORF">AVEN_261612_1</name>
    <name evidence="5" type="ORF">AVEN_71544_1</name>
</gene>
<organism evidence="2 6">
    <name type="scientific">Araneus ventricosus</name>
    <name type="common">Orbweaver spider</name>
    <name type="synonym">Epeira ventricosa</name>
    <dbReference type="NCBI Taxonomy" id="182803"/>
    <lineage>
        <taxon>Eukaryota</taxon>
        <taxon>Metazoa</taxon>
        <taxon>Ecdysozoa</taxon>
        <taxon>Arthropoda</taxon>
        <taxon>Chelicerata</taxon>
        <taxon>Arachnida</taxon>
        <taxon>Araneae</taxon>
        <taxon>Araneomorphae</taxon>
        <taxon>Entelegynae</taxon>
        <taxon>Araneoidea</taxon>
        <taxon>Araneidae</taxon>
        <taxon>Araneus</taxon>
    </lineage>
</organism>